<dbReference type="Pfam" id="PF13727">
    <property type="entry name" value="CoA_binding_3"/>
    <property type="match status" value="1"/>
</dbReference>
<dbReference type="PANTHER" id="PTHR30576">
    <property type="entry name" value="COLANIC BIOSYNTHESIS UDP-GLUCOSE LIPID CARRIER TRANSFERASE"/>
    <property type="match status" value="1"/>
</dbReference>
<feature type="transmembrane region" description="Helical" evidence="8">
    <location>
        <begin position="292"/>
        <end position="313"/>
    </location>
</feature>
<feature type="domain" description="Bacterial sugar transferase" evidence="9">
    <location>
        <begin position="287"/>
        <end position="475"/>
    </location>
</feature>
<dbReference type="GO" id="GO:0000271">
    <property type="term" value="P:polysaccharide biosynthetic process"/>
    <property type="evidence" value="ECO:0007669"/>
    <property type="project" value="UniProtKB-KW"/>
</dbReference>
<evidence type="ECO:0000256" key="5">
    <source>
        <dbReference type="ARBA" id="ARBA00022989"/>
    </source>
</evidence>
<evidence type="ECO:0000313" key="11">
    <source>
        <dbReference type="Proteomes" id="UP000321085"/>
    </source>
</evidence>
<feature type="transmembrane region" description="Helical" evidence="8">
    <location>
        <begin position="69"/>
        <end position="90"/>
    </location>
</feature>
<evidence type="ECO:0000313" key="10">
    <source>
        <dbReference type="EMBL" id="GEO18375.1"/>
    </source>
</evidence>
<feature type="transmembrane region" description="Helical" evidence="8">
    <location>
        <begin position="134"/>
        <end position="156"/>
    </location>
</feature>
<dbReference type="EMBL" id="BJYU01000186">
    <property type="protein sequence ID" value="GEO18375.1"/>
    <property type="molecule type" value="Genomic_DNA"/>
</dbReference>
<reference evidence="10 11" key="1">
    <citation type="submission" date="2019-07" db="EMBL/GenBank/DDBJ databases">
        <title>Whole genome shotgun sequence of Microvirga aerophila NBRC 106136.</title>
        <authorList>
            <person name="Hosoyama A."/>
            <person name="Uohara A."/>
            <person name="Ohji S."/>
            <person name="Ichikawa N."/>
        </authorList>
    </citation>
    <scope>NUCLEOTIDE SEQUENCE [LARGE SCALE GENOMIC DNA]</scope>
    <source>
        <strain evidence="10 11">NBRC 106136</strain>
    </source>
</reference>
<keyword evidence="11" id="KW-1185">Reference proteome</keyword>
<accession>A0A512C2D5</accession>
<name>A0A512C2D5_9HYPH</name>
<feature type="transmembrane region" description="Helical" evidence="8">
    <location>
        <begin position="35"/>
        <end position="57"/>
    </location>
</feature>
<evidence type="ECO:0000256" key="6">
    <source>
        <dbReference type="ARBA" id="ARBA00023136"/>
    </source>
</evidence>
<dbReference type="NCBIfam" id="TIGR03025">
    <property type="entry name" value="EPS_sugtrans"/>
    <property type="match status" value="1"/>
</dbReference>
<dbReference type="InterPro" id="IPR017475">
    <property type="entry name" value="EPS_sugar_tfrase"/>
</dbReference>
<dbReference type="OrthoDB" id="9808602at2"/>
<evidence type="ECO:0000256" key="3">
    <source>
        <dbReference type="ARBA" id="ARBA00022679"/>
    </source>
</evidence>
<comment type="caution">
    <text evidence="10">The sequence shown here is derived from an EMBL/GenBank/DDBJ whole genome shotgun (WGS) entry which is preliminary data.</text>
</comment>
<organism evidence="10 11">
    <name type="scientific">Microvirga aerophila</name>
    <dbReference type="NCBI Taxonomy" id="670291"/>
    <lineage>
        <taxon>Bacteria</taxon>
        <taxon>Pseudomonadati</taxon>
        <taxon>Pseudomonadota</taxon>
        <taxon>Alphaproteobacteria</taxon>
        <taxon>Hyphomicrobiales</taxon>
        <taxon>Methylobacteriaceae</taxon>
        <taxon>Microvirga</taxon>
    </lineage>
</organism>
<comment type="similarity">
    <text evidence="2">Belongs to the bacterial sugar transferase family.</text>
</comment>
<dbReference type="AlphaFoldDB" id="A0A512C2D5"/>
<dbReference type="RefSeq" id="WP_114189114.1">
    <property type="nucleotide sequence ID" value="NZ_BJYU01000186.1"/>
</dbReference>
<dbReference type="Pfam" id="PF02397">
    <property type="entry name" value="Bac_transf"/>
    <property type="match status" value="1"/>
</dbReference>
<evidence type="ECO:0000256" key="2">
    <source>
        <dbReference type="ARBA" id="ARBA00006464"/>
    </source>
</evidence>
<evidence type="ECO:0000259" key="9">
    <source>
        <dbReference type="Pfam" id="PF02397"/>
    </source>
</evidence>
<evidence type="ECO:0000256" key="8">
    <source>
        <dbReference type="SAM" id="Phobius"/>
    </source>
</evidence>
<keyword evidence="6 8" id="KW-0472">Membrane</keyword>
<keyword evidence="7" id="KW-0270">Exopolysaccharide synthesis</keyword>
<comment type="subcellular location">
    <subcellularLocation>
        <location evidence="1">Membrane</location>
        <topology evidence="1">Multi-pass membrane protein</topology>
    </subcellularLocation>
</comment>
<evidence type="ECO:0000256" key="7">
    <source>
        <dbReference type="ARBA" id="ARBA00023169"/>
    </source>
</evidence>
<keyword evidence="5 8" id="KW-1133">Transmembrane helix</keyword>
<dbReference type="GO" id="GO:0016020">
    <property type="term" value="C:membrane"/>
    <property type="evidence" value="ECO:0007669"/>
    <property type="project" value="UniProtKB-SubCell"/>
</dbReference>
<gene>
    <name evidence="10" type="ORF">MAE02_60710</name>
</gene>
<feature type="transmembrane region" description="Helical" evidence="8">
    <location>
        <begin position="102"/>
        <end position="122"/>
    </location>
</feature>
<sequence>MYLARETEALEPLPTQKTYQYKLYPNAERISAHRFAAAVLVSDILALVLTGLVPILAYKGMGATSSSPYLAVIGGGLFLFLLVSRVLNVYRTKHVFSWRQTIPRAVASLLLTFFALTMISVATKTTADYSRVWFFSWLSLSLTLMVSLRAVMLAVAEAKLTKGACLQRALIITCGANTFTGAQLALETANRIRAVGKIIAHDLASIPELGPYIQKLDPQVIVLNVPWFQVEAAMGHLNALSRHPVEVLVLPQASVGVQKIIRLRRLGQQTFFQMAEPPLVGWDRVIKRVEDVVVASVALLITAPVLLLTALAIKWDSPGPVLFKQMRAGFNGRLVEVWKFRSMAVEGTDLTASRQTSKDDPRVTRVGRFIRRTSFDELPQFWNVLQGTMSVVGPRPHALHTSAEGRALDALVEEYASRHRVKPGITGWAQINGARGELRSREQVKKRVDYDLYYIDNWSILLDIKIILMTVVRVFYDPRAY</sequence>
<dbReference type="Proteomes" id="UP000321085">
    <property type="component" value="Unassembled WGS sequence"/>
</dbReference>
<protein>
    <submittedName>
        <fullName evidence="10">Undecaprenyl-phosphate glucose phosphotransferase</fullName>
    </submittedName>
</protein>
<keyword evidence="4 8" id="KW-0812">Transmembrane</keyword>
<evidence type="ECO:0000256" key="1">
    <source>
        <dbReference type="ARBA" id="ARBA00004141"/>
    </source>
</evidence>
<dbReference type="InterPro" id="IPR003362">
    <property type="entry name" value="Bact_transf"/>
</dbReference>
<keyword evidence="3 10" id="KW-0808">Transferase</keyword>
<proteinExistence type="inferred from homology"/>
<dbReference type="GO" id="GO:0016780">
    <property type="term" value="F:phosphotransferase activity, for other substituted phosphate groups"/>
    <property type="evidence" value="ECO:0007669"/>
    <property type="project" value="TreeGrafter"/>
</dbReference>
<dbReference type="PANTHER" id="PTHR30576:SF0">
    <property type="entry name" value="UNDECAPRENYL-PHOSPHATE N-ACETYLGALACTOSAMINYL 1-PHOSPHATE TRANSFERASE-RELATED"/>
    <property type="match status" value="1"/>
</dbReference>
<evidence type="ECO:0000256" key="4">
    <source>
        <dbReference type="ARBA" id="ARBA00022692"/>
    </source>
</evidence>